<feature type="region of interest" description="Disordered" evidence="1">
    <location>
        <begin position="646"/>
        <end position="666"/>
    </location>
</feature>
<feature type="region of interest" description="Disordered" evidence="1">
    <location>
        <begin position="1191"/>
        <end position="1329"/>
    </location>
</feature>
<feature type="compositionally biased region" description="Low complexity" evidence="1">
    <location>
        <begin position="1198"/>
        <end position="1210"/>
    </location>
</feature>
<feature type="signal peptide" evidence="2">
    <location>
        <begin position="1"/>
        <end position="17"/>
    </location>
</feature>
<dbReference type="OrthoDB" id="6382824at2759"/>
<feature type="compositionally biased region" description="Low complexity" evidence="1">
    <location>
        <begin position="791"/>
        <end position="817"/>
    </location>
</feature>
<organism evidence="3 4">
    <name type="scientific">Vanessa tameamea</name>
    <name type="common">Kamehameha butterfly</name>
    <dbReference type="NCBI Taxonomy" id="334116"/>
    <lineage>
        <taxon>Eukaryota</taxon>
        <taxon>Metazoa</taxon>
        <taxon>Ecdysozoa</taxon>
        <taxon>Arthropoda</taxon>
        <taxon>Hexapoda</taxon>
        <taxon>Insecta</taxon>
        <taxon>Pterygota</taxon>
        <taxon>Neoptera</taxon>
        <taxon>Endopterygota</taxon>
        <taxon>Lepidoptera</taxon>
        <taxon>Glossata</taxon>
        <taxon>Ditrysia</taxon>
        <taxon>Papilionoidea</taxon>
        <taxon>Nymphalidae</taxon>
        <taxon>Nymphalinae</taxon>
        <taxon>Vanessa</taxon>
    </lineage>
</organism>
<feature type="compositionally biased region" description="Polar residues" evidence="1">
    <location>
        <begin position="1262"/>
        <end position="1272"/>
    </location>
</feature>
<dbReference type="RefSeq" id="XP_026500073.2">
    <property type="nucleotide sequence ID" value="XM_026644288.2"/>
</dbReference>
<protein>
    <submittedName>
        <fullName evidence="4">Uncharacterized protein LOC113403709 isoform X2</fullName>
    </submittedName>
</protein>
<dbReference type="GeneID" id="113403709"/>
<feature type="region of interest" description="Disordered" evidence="1">
    <location>
        <begin position="745"/>
        <end position="764"/>
    </location>
</feature>
<feature type="compositionally biased region" description="Basic and acidic residues" evidence="1">
    <location>
        <begin position="1236"/>
        <end position="1255"/>
    </location>
</feature>
<name>A0A8B8ISF4_VANTA</name>
<feature type="region of interest" description="Disordered" evidence="1">
    <location>
        <begin position="1591"/>
        <end position="1616"/>
    </location>
</feature>
<keyword evidence="3" id="KW-1185">Reference proteome</keyword>
<feature type="compositionally biased region" description="Basic and acidic residues" evidence="1">
    <location>
        <begin position="746"/>
        <end position="758"/>
    </location>
</feature>
<evidence type="ECO:0000256" key="2">
    <source>
        <dbReference type="SAM" id="SignalP"/>
    </source>
</evidence>
<feature type="region of interest" description="Disordered" evidence="1">
    <location>
        <begin position="1127"/>
        <end position="1149"/>
    </location>
</feature>
<feature type="region of interest" description="Disordered" evidence="1">
    <location>
        <begin position="770"/>
        <end position="915"/>
    </location>
</feature>
<evidence type="ECO:0000313" key="4">
    <source>
        <dbReference type="RefSeq" id="XP_026500073.2"/>
    </source>
</evidence>
<feature type="compositionally biased region" description="Basic residues" evidence="1">
    <location>
        <begin position="885"/>
        <end position="895"/>
    </location>
</feature>
<reference evidence="4" key="1">
    <citation type="submission" date="2025-08" db="UniProtKB">
        <authorList>
            <consortium name="RefSeq"/>
        </authorList>
    </citation>
    <scope>IDENTIFICATION</scope>
    <source>
        <tissue evidence="4">Whole body</tissue>
    </source>
</reference>
<evidence type="ECO:0000256" key="1">
    <source>
        <dbReference type="SAM" id="MobiDB-lite"/>
    </source>
</evidence>
<feature type="compositionally biased region" description="Basic and acidic residues" evidence="1">
    <location>
        <begin position="896"/>
        <end position="915"/>
    </location>
</feature>
<feature type="compositionally biased region" description="Basic and acidic residues" evidence="1">
    <location>
        <begin position="851"/>
        <end position="872"/>
    </location>
</feature>
<sequence>MSHKVLAILAMLAVSSAEKEQTRWSRQISSYTSDISDWVPLRVPTERDLPQIKRQAVAEPRILSEPFAGFVRPTGFSQDTFPSRTFYNSPTNRQLYLQSVPSAPQNYLSDQGFSQGLRFGLTQPNFPLSQGFITPQFNFDNVQQIKARPQTGSNPVKFETSFKTSQPSQSLSLNPPVLKPFNQPLKHKHELPKFVDGYRAENSSELNFANKQTQSSQKVNFDNTNLSKESFGSPKMKVEREEVQLLYVPLESLNRGQFNFRSPLTSAQLVNTELYNQNHRSNPLKQNVAEEFHGPVMKPLETYHSQEFLTNFNSQLHEVSPFSKFSTITTPFSTTASTTAKPKKLKPHQPPLAIFLTQDAKKEDQVKVGDVLYSLKNANTVPVLDSVNPLNAPKVFIGPSSLSPPDTYVKFELPYLSNIENSDKKLRQLPFFVAPLSYNTPQGFAKIPFPSPHVGSVVINSLIKDTTSTNKAVTGTHIYRHSYSEPTFKQDQKVATQKPKVSYYTTSSPKTNSALYEQNYYSIEPQSVSTLGPFKDPESSIGSQSTPLKSGSYFLSNMQNQYNPTQFINFPQDTRFKIPEPTKTLNIYKFDTTTTPRTTVTSTTKLPTTHSSQLLETHNPYSINQAFHFSTPLDYHNFFDEYKEPYATPGINQSPSPSTIPITPAPLQTTIPEEREQPQQQSYQPMQQSLPDYLQNKTLEFHREEEKQNLKYPAFNTNEYSTKIESFPQNQYSNNADNVNENTQTIRDESEQNTKKVESSQQEYENYTNVAISQSDSLPNYDQSTKSSPKYNNYDENYNSYDLQSSTTSSTSTTTRRSPIRTRGRPRYPTTKSESSESSTRATITRRPLRERKPLPTRSRYEPNKITSEKPIRNQFESESTTKSSRTRTRGRVHYKPSDTDDIYTKRNKQSSKEEDLAYQRDVLHQNYPVTLMERTSTADIEAITEPSEKFISTNNLNIIKTEDTEDAYSNDKISITEPINRDLKDLSQQYTTAVDTVTDAPYEQKVHADEDHIYQLKGSKTHEGAELSYDEVKEDIYSVQTSPEYKIDNQDNLPTDPANPITEQNTPISSFGEIQSKEKEEITTSAEAEENTKIANQEINHEQEQEENIVETTPSYNRVRVRPGVIRQYHQSSSSDSSRLRNERRKPLQAITYRPAFDKRRTTMKIEEIEADLKTKQIHIRPEFQDYKQPVYKPEPSTESVVTSTTQETSTKRGQFRRRRPNYGMTSTEGTVPRRTYEIKNRFRGRRPTEKPTENPDIESDVTTVKSNVHSRYSHRPRLSERYNQKLETDDQASEDQDSNYSINRPKYVAPESDRWSPKLSKDSFKPFNPNNIADDIKVEQTTSKSKNEELDIITARNEYEDILISVTPATNNRVQKKISDIPPTLEAFVEQSKVTKVDSDSMSTFESMLEEVMKNLEEQDENEYTGNVMKHKGGEIGEIPPERIISSGENYSLKSTTPLQEETTTTALDNLTSVNVTEEVPSRNNRRRGFWKRVKKVRPVNEEIEVAESQYYSSAVNQLGQPISKNLLENTKKDNVKATTYKPNYQFLKDFFDIEDDQIDAIPNIDIPKITNSHIETKAEVLKDNLQSSIHTDLNGDRPAEKMSPGDMDLGTGSPNPTLDDSAFYSDPTEPSSIATASIDRSDGFSFMDYLFGETASDNIESVQNDTTKSIKETETTTTPQSKYASTETEITKVKVTTESTYIPEEITAEIINDDNEEGIVTESVTSIETRTTNSYFNSEEKKIKENPAVKVETSSISSFMDPTSVVSTSMSTEISHETEICFRGKCIKSNKNLL</sequence>
<feature type="region of interest" description="Disordered" evidence="1">
    <location>
        <begin position="1664"/>
        <end position="1687"/>
    </location>
</feature>
<evidence type="ECO:0000313" key="3">
    <source>
        <dbReference type="Proteomes" id="UP001652626"/>
    </source>
</evidence>
<proteinExistence type="predicted"/>
<feature type="compositionally biased region" description="Low complexity" evidence="1">
    <location>
        <begin position="830"/>
        <end position="846"/>
    </location>
</feature>
<feature type="chain" id="PRO_5045983780" evidence="2">
    <location>
        <begin position="18"/>
        <end position="1797"/>
    </location>
</feature>
<feature type="compositionally biased region" description="Basic and acidic residues" evidence="1">
    <location>
        <begin position="1279"/>
        <end position="1290"/>
    </location>
</feature>
<gene>
    <name evidence="4" type="primary">LOC113403709</name>
</gene>
<accession>A0A8B8ISF4</accession>
<dbReference type="OMA" id="WSRQLES"/>
<dbReference type="Proteomes" id="UP001652626">
    <property type="component" value="Chromosome 23"/>
</dbReference>
<feature type="compositionally biased region" description="Polar residues" evidence="1">
    <location>
        <begin position="770"/>
        <end position="790"/>
    </location>
</feature>
<keyword evidence="2" id="KW-0732">Signal</keyword>
<feature type="compositionally biased region" description="Basic and acidic residues" evidence="1">
    <location>
        <begin position="1313"/>
        <end position="1326"/>
    </location>
</feature>